<gene>
    <name evidence="3" type="ORF">NA56DRAFT_319354</name>
</gene>
<dbReference type="AlphaFoldDB" id="A0A2J6PQE6"/>
<dbReference type="EMBL" id="KZ613507">
    <property type="protein sequence ID" value="PMD16267.1"/>
    <property type="molecule type" value="Genomic_DNA"/>
</dbReference>
<evidence type="ECO:0000313" key="3">
    <source>
        <dbReference type="EMBL" id="PMD16267.1"/>
    </source>
</evidence>
<evidence type="ECO:0000256" key="2">
    <source>
        <dbReference type="SAM" id="SignalP"/>
    </source>
</evidence>
<protein>
    <recommendedName>
        <fullName evidence="5">Secreted protein</fullName>
    </recommendedName>
</protein>
<reference evidence="3 4" key="1">
    <citation type="submission" date="2016-05" db="EMBL/GenBank/DDBJ databases">
        <title>A degradative enzymes factory behind the ericoid mycorrhizal symbiosis.</title>
        <authorList>
            <consortium name="DOE Joint Genome Institute"/>
            <person name="Martino E."/>
            <person name="Morin E."/>
            <person name="Grelet G."/>
            <person name="Kuo A."/>
            <person name="Kohler A."/>
            <person name="Daghino S."/>
            <person name="Barry K."/>
            <person name="Choi C."/>
            <person name="Cichocki N."/>
            <person name="Clum A."/>
            <person name="Copeland A."/>
            <person name="Hainaut M."/>
            <person name="Haridas S."/>
            <person name="Labutti K."/>
            <person name="Lindquist E."/>
            <person name="Lipzen A."/>
            <person name="Khouja H.-R."/>
            <person name="Murat C."/>
            <person name="Ohm R."/>
            <person name="Olson A."/>
            <person name="Spatafora J."/>
            <person name="Veneault-Fourrey C."/>
            <person name="Henrissat B."/>
            <person name="Grigoriev I."/>
            <person name="Martin F."/>
            <person name="Perotto S."/>
        </authorList>
    </citation>
    <scope>NUCLEOTIDE SEQUENCE [LARGE SCALE GENOMIC DNA]</scope>
    <source>
        <strain evidence="3 4">UAMH 7357</strain>
    </source>
</reference>
<feature type="region of interest" description="Disordered" evidence="1">
    <location>
        <begin position="86"/>
        <end position="111"/>
    </location>
</feature>
<accession>A0A2J6PQE6</accession>
<keyword evidence="4" id="KW-1185">Reference proteome</keyword>
<feature type="compositionally biased region" description="Polar residues" evidence="1">
    <location>
        <begin position="93"/>
        <end position="105"/>
    </location>
</feature>
<evidence type="ECO:0000313" key="4">
    <source>
        <dbReference type="Proteomes" id="UP000235672"/>
    </source>
</evidence>
<keyword evidence="2" id="KW-0732">Signal</keyword>
<name>A0A2J6PQE6_9HELO</name>
<proteinExistence type="predicted"/>
<evidence type="ECO:0008006" key="5">
    <source>
        <dbReference type="Google" id="ProtNLM"/>
    </source>
</evidence>
<evidence type="ECO:0000256" key="1">
    <source>
        <dbReference type="SAM" id="MobiDB-lite"/>
    </source>
</evidence>
<dbReference type="Proteomes" id="UP000235672">
    <property type="component" value="Unassembled WGS sequence"/>
</dbReference>
<feature type="signal peptide" evidence="2">
    <location>
        <begin position="1"/>
        <end position="21"/>
    </location>
</feature>
<organism evidence="3 4">
    <name type="scientific">Hyaloscypha hepaticicola</name>
    <dbReference type="NCBI Taxonomy" id="2082293"/>
    <lineage>
        <taxon>Eukaryota</taxon>
        <taxon>Fungi</taxon>
        <taxon>Dikarya</taxon>
        <taxon>Ascomycota</taxon>
        <taxon>Pezizomycotina</taxon>
        <taxon>Leotiomycetes</taxon>
        <taxon>Helotiales</taxon>
        <taxon>Hyaloscyphaceae</taxon>
        <taxon>Hyaloscypha</taxon>
    </lineage>
</organism>
<feature type="chain" id="PRO_5014456057" description="Secreted protein" evidence="2">
    <location>
        <begin position="22"/>
        <end position="111"/>
    </location>
</feature>
<sequence>MANISLCFAALVLATIDVVQSRVSVLPLRPGQLKTTASSLKVSPAQDSYPSPKIQLCPHITSGHIYASPLTFCPSKMHLTSAGALPHTKSSHRTMSYLTPPSQGSKRVHNY</sequence>